<evidence type="ECO:0000256" key="9">
    <source>
        <dbReference type="ARBA" id="ARBA00022919"/>
    </source>
</evidence>
<evidence type="ECO:0000259" key="14">
    <source>
        <dbReference type="Pfam" id="PF03372"/>
    </source>
</evidence>
<keyword evidence="10 13" id="KW-1133">Transmembrane helix</keyword>
<proteinExistence type="inferred from homology"/>
<dbReference type="GO" id="GO:0004767">
    <property type="term" value="F:sphingomyelin phosphodiesterase activity"/>
    <property type="evidence" value="ECO:0007669"/>
    <property type="project" value="InterPro"/>
</dbReference>
<dbReference type="PANTHER" id="PTHR16320">
    <property type="entry name" value="SPHINGOMYELINASE FAMILY MEMBER"/>
    <property type="match status" value="1"/>
</dbReference>
<feature type="domain" description="Endonuclease/exonuclease/phosphatase" evidence="14">
    <location>
        <begin position="16"/>
        <end position="297"/>
    </location>
</feature>
<keyword evidence="8" id="KW-0460">Magnesium</keyword>
<keyword evidence="16" id="KW-1185">Reference proteome</keyword>
<keyword evidence="5 13" id="KW-0812">Transmembrane</keyword>
<dbReference type="InterPro" id="IPR005135">
    <property type="entry name" value="Endo/exonuclease/phosphatase"/>
</dbReference>
<gene>
    <name evidence="15" type="ORF">MAM1_0160d06926</name>
</gene>
<comment type="subcellular location">
    <subcellularLocation>
        <location evidence="1">Membrane</location>
        <topology evidence="1">Multi-pass membrane protein</topology>
    </subcellularLocation>
</comment>
<keyword evidence="12 13" id="KW-0472">Membrane</keyword>
<accession>A0A0C9MJ31</accession>
<dbReference type="GO" id="GO:0016020">
    <property type="term" value="C:membrane"/>
    <property type="evidence" value="ECO:0007669"/>
    <property type="project" value="UniProtKB-SubCell"/>
</dbReference>
<dbReference type="AlphaFoldDB" id="A0A0C9MJ31"/>
<keyword evidence="11" id="KW-0443">Lipid metabolism</keyword>
<evidence type="ECO:0000256" key="3">
    <source>
        <dbReference type="ARBA" id="ARBA00004991"/>
    </source>
</evidence>
<keyword evidence="9" id="KW-0746">Sphingolipid metabolism</keyword>
<evidence type="ECO:0000313" key="16">
    <source>
        <dbReference type="Proteomes" id="UP000053815"/>
    </source>
</evidence>
<dbReference type="GO" id="GO:0006665">
    <property type="term" value="P:sphingolipid metabolic process"/>
    <property type="evidence" value="ECO:0007669"/>
    <property type="project" value="UniProtKB-KW"/>
</dbReference>
<sequence length="485" mass="54485">MDMFNVAPQQSTLSVLSLNCWGLNIVAKKRRLRLRAIADRVSQEQYDIVALQEVWMWEDFDYIKEQTRDVLPHTKYFHSGTLGSGLAILSRFPILSSSYLKFTLAGKPLKVFQGDFYVGKGCGCVCIDHPEVGLIDVYTTHLQAGYGNHDDYEAQRITECWQIANSVRASAAQGRHVILASDFNSIPTSHCYQILKNHAFMTDSWLEMHKDTMADSLGRLERNQLTASECIQLFGITCDSPLDTWTKHFLKQQPYAKDIGDRLDYIFYRRTPEITCQQSRVAFEEYIPDTQMSFSDHFAVHSIFLIAARTNSVFDDGYAPLPKEIARPDFTHILPDSLHPIILVLEKDLLKATSTANGLLFLFGLSVLTVFCLYSCQVVVPFYLAESQLTVLASSIVCGMLIIVFSVVAIVSLIVGFVFGRNEQRSLRQYLMDINVCLDNLHEAVRRESLAAAAAASPSSLHSSATSYSTSDGLVIKQIDIDKNK</sequence>
<evidence type="ECO:0000256" key="1">
    <source>
        <dbReference type="ARBA" id="ARBA00004141"/>
    </source>
</evidence>
<evidence type="ECO:0000256" key="2">
    <source>
        <dbReference type="ARBA" id="ARBA00004760"/>
    </source>
</evidence>
<protein>
    <submittedName>
        <fullName evidence="15">DNase I-like protein</fullName>
    </submittedName>
</protein>
<dbReference type="Pfam" id="PF03372">
    <property type="entry name" value="Exo_endo_phos"/>
    <property type="match status" value="1"/>
</dbReference>
<dbReference type="GO" id="GO:0046872">
    <property type="term" value="F:metal ion binding"/>
    <property type="evidence" value="ECO:0007669"/>
    <property type="project" value="UniProtKB-KW"/>
</dbReference>
<evidence type="ECO:0000256" key="7">
    <source>
        <dbReference type="ARBA" id="ARBA00022801"/>
    </source>
</evidence>
<dbReference type="OrthoDB" id="387657at2759"/>
<dbReference type="PANTHER" id="PTHR16320:SF24">
    <property type="entry name" value="PHOSPHODIESTERASE, PUTATIVE-RELATED"/>
    <property type="match status" value="1"/>
</dbReference>
<evidence type="ECO:0000256" key="12">
    <source>
        <dbReference type="ARBA" id="ARBA00023136"/>
    </source>
</evidence>
<dbReference type="Gene3D" id="3.60.10.10">
    <property type="entry name" value="Endonuclease/exonuclease/phosphatase"/>
    <property type="match status" value="1"/>
</dbReference>
<organism evidence="15">
    <name type="scientific">Mucor ambiguus</name>
    <dbReference type="NCBI Taxonomy" id="91626"/>
    <lineage>
        <taxon>Eukaryota</taxon>
        <taxon>Fungi</taxon>
        <taxon>Fungi incertae sedis</taxon>
        <taxon>Mucoromycota</taxon>
        <taxon>Mucoromycotina</taxon>
        <taxon>Mucoromycetes</taxon>
        <taxon>Mucorales</taxon>
        <taxon>Mucorineae</taxon>
        <taxon>Mucoraceae</taxon>
        <taxon>Mucor</taxon>
    </lineage>
</organism>
<keyword evidence="6" id="KW-0479">Metal-binding</keyword>
<dbReference type="InterPro" id="IPR036691">
    <property type="entry name" value="Endo/exonu/phosph_ase_sf"/>
</dbReference>
<evidence type="ECO:0000256" key="13">
    <source>
        <dbReference type="SAM" id="Phobius"/>
    </source>
</evidence>
<evidence type="ECO:0000256" key="11">
    <source>
        <dbReference type="ARBA" id="ARBA00023098"/>
    </source>
</evidence>
<dbReference type="InterPro" id="IPR038772">
    <property type="entry name" value="Sph/SMPD2-like"/>
</dbReference>
<comment type="pathway">
    <text evidence="3">Sphingolipid metabolism.</text>
</comment>
<evidence type="ECO:0000313" key="15">
    <source>
        <dbReference type="EMBL" id="GAN07429.1"/>
    </source>
</evidence>
<evidence type="ECO:0000256" key="6">
    <source>
        <dbReference type="ARBA" id="ARBA00022723"/>
    </source>
</evidence>
<dbReference type="Proteomes" id="UP000053815">
    <property type="component" value="Unassembled WGS sequence"/>
</dbReference>
<evidence type="ECO:0000256" key="10">
    <source>
        <dbReference type="ARBA" id="ARBA00022989"/>
    </source>
</evidence>
<evidence type="ECO:0000256" key="5">
    <source>
        <dbReference type="ARBA" id="ARBA00022692"/>
    </source>
</evidence>
<feature type="transmembrane region" description="Helical" evidence="13">
    <location>
        <begin position="391"/>
        <end position="419"/>
    </location>
</feature>
<evidence type="ECO:0000256" key="4">
    <source>
        <dbReference type="ARBA" id="ARBA00006335"/>
    </source>
</evidence>
<name>A0A0C9MJ31_9FUNG</name>
<dbReference type="SUPFAM" id="SSF56219">
    <property type="entry name" value="DNase I-like"/>
    <property type="match status" value="1"/>
</dbReference>
<dbReference type="EMBL" id="DF836449">
    <property type="protein sequence ID" value="GAN07429.1"/>
    <property type="molecule type" value="Genomic_DNA"/>
</dbReference>
<comment type="pathway">
    <text evidence="2">Lipid metabolism; sphingolipid metabolism.</text>
</comment>
<dbReference type="STRING" id="91626.A0A0C9MJ31"/>
<keyword evidence="7" id="KW-0378">Hydrolase</keyword>
<evidence type="ECO:0000256" key="8">
    <source>
        <dbReference type="ARBA" id="ARBA00022842"/>
    </source>
</evidence>
<feature type="transmembrane region" description="Helical" evidence="13">
    <location>
        <begin position="359"/>
        <end position="385"/>
    </location>
</feature>
<comment type="similarity">
    <text evidence="4">Belongs to the neutral sphingomyelinase family.</text>
</comment>
<reference evidence="15" key="1">
    <citation type="submission" date="2014-09" db="EMBL/GenBank/DDBJ databases">
        <title>Draft genome sequence of an oleaginous Mucoromycotina fungus Mucor ambiguus NBRC6742.</title>
        <authorList>
            <person name="Takeda I."/>
            <person name="Yamane N."/>
            <person name="Morita T."/>
            <person name="Tamano K."/>
            <person name="Machida M."/>
            <person name="Baker S."/>
            <person name="Koike H."/>
        </authorList>
    </citation>
    <scope>NUCLEOTIDE SEQUENCE</scope>
    <source>
        <strain evidence="15">NBRC 6742</strain>
    </source>
</reference>